<dbReference type="GO" id="GO:0034058">
    <property type="term" value="P:endosomal vesicle fusion"/>
    <property type="evidence" value="ECO:0007669"/>
    <property type="project" value="TreeGrafter"/>
</dbReference>
<sequence>MSKIQTLSPDMPLQLASDTILRMLRARLHHHRQGQIVHNLSRAIDIDSRLARLEERSRHVQINDESLCDSCHARLGTKLFAMYPDDSICFRHQGEFTSVTSRDFKRNPLFKPGESTTKVGCSDLGVDCGIHSIELLHENFNFLFLRFMGFTVVHRSLPLNACQANCMDLNILTWRMENSSAHQHKMNINDQLEIRWPAYHLSSKLKVRNHDYCMLERHSDVASSLIPVNHSTRILVHPLPSSLLSRIATGWMTLHSLQKLKSISYSTDLRIALDRVHNIFQIF</sequence>
<dbReference type="InterPro" id="IPR019453">
    <property type="entry name" value="VPS39/TGFA1_Znf"/>
</dbReference>
<dbReference type="GO" id="GO:0016020">
    <property type="term" value="C:membrane"/>
    <property type="evidence" value="ECO:0007669"/>
    <property type="project" value="TreeGrafter"/>
</dbReference>
<keyword evidence="3" id="KW-1185">Reference proteome</keyword>
<evidence type="ECO:0000259" key="1">
    <source>
        <dbReference type="Pfam" id="PF10367"/>
    </source>
</evidence>
<dbReference type="InterPro" id="IPR032914">
    <property type="entry name" value="Vam6/VPS39/TRAP1"/>
</dbReference>
<dbReference type="EMBL" id="JBAMMX010000023">
    <property type="protein sequence ID" value="KAK6916895.1"/>
    <property type="molecule type" value="Genomic_DNA"/>
</dbReference>
<evidence type="ECO:0000313" key="2">
    <source>
        <dbReference type="EMBL" id="KAK6916895.1"/>
    </source>
</evidence>
<dbReference type="PANTHER" id="PTHR12894:SF43">
    <property type="entry name" value="VACUOLAR SORTING PROTEIN 3"/>
    <property type="match status" value="1"/>
</dbReference>
<dbReference type="PANTHER" id="PTHR12894">
    <property type="entry name" value="CNH DOMAIN CONTAINING"/>
    <property type="match status" value="1"/>
</dbReference>
<keyword evidence="2" id="KW-0675">Receptor</keyword>
<name>A0AAN8UJZ7_9MAGN</name>
<organism evidence="2 3">
    <name type="scientific">Dillenia turbinata</name>
    <dbReference type="NCBI Taxonomy" id="194707"/>
    <lineage>
        <taxon>Eukaryota</taxon>
        <taxon>Viridiplantae</taxon>
        <taxon>Streptophyta</taxon>
        <taxon>Embryophyta</taxon>
        <taxon>Tracheophyta</taxon>
        <taxon>Spermatophyta</taxon>
        <taxon>Magnoliopsida</taxon>
        <taxon>eudicotyledons</taxon>
        <taxon>Gunneridae</taxon>
        <taxon>Pentapetalae</taxon>
        <taxon>Dilleniales</taxon>
        <taxon>Dilleniaceae</taxon>
        <taxon>Dillenia</taxon>
    </lineage>
</organism>
<proteinExistence type="predicted"/>
<accession>A0AAN8UJZ7</accession>
<dbReference type="Proteomes" id="UP001370490">
    <property type="component" value="Unassembled WGS sequence"/>
</dbReference>
<evidence type="ECO:0000313" key="3">
    <source>
        <dbReference type="Proteomes" id="UP001370490"/>
    </source>
</evidence>
<dbReference type="GO" id="GO:0006914">
    <property type="term" value="P:autophagy"/>
    <property type="evidence" value="ECO:0007669"/>
    <property type="project" value="TreeGrafter"/>
</dbReference>
<dbReference type="AlphaFoldDB" id="A0AAN8UJZ7"/>
<comment type="caution">
    <text evidence="2">The sequence shown here is derived from an EMBL/GenBank/DDBJ whole genome shotgun (WGS) entry which is preliminary data.</text>
</comment>
<protein>
    <submittedName>
        <fullName evidence="2">Vacuolar sorting protein 39/Transforming growth factor beta receptor-associated domain 2</fullName>
    </submittedName>
</protein>
<dbReference type="Pfam" id="PF10367">
    <property type="entry name" value="zf-Vps39_C"/>
    <property type="match status" value="1"/>
</dbReference>
<dbReference type="GO" id="GO:0005737">
    <property type="term" value="C:cytoplasm"/>
    <property type="evidence" value="ECO:0007669"/>
    <property type="project" value="TreeGrafter"/>
</dbReference>
<reference evidence="2 3" key="1">
    <citation type="submission" date="2023-12" db="EMBL/GenBank/DDBJ databases">
        <title>A high-quality genome assembly for Dillenia turbinata (Dilleniales).</title>
        <authorList>
            <person name="Chanderbali A."/>
        </authorList>
    </citation>
    <scope>NUCLEOTIDE SEQUENCE [LARGE SCALE GENOMIC DNA]</scope>
    <source>
        <strain evidence="2">LSX21</strain>
        <tissue evidence="2">Leaf</tissue>
    </source>
</reference>
<feature type="domain" description="Vacuolar sorting protein 39/Transforming growth factor beta receptor-associated zinc finger" evidence="1">
    <location>
        <begin position="57"/>
        <end position="88"/>
    </location>
</feature>
<gene>
    <name evidence="2" type="ORF">RJ641_017646</name>
</gene>